<comment type="caution">
    <text evidence="1">The sequence shown here is derived from an EMBL/GenBank/DDBJ whole genome shotgun (WGS) entry which is preliminary data.</text>
</comment>
<evidence type="ECO:0000313" key="2">
    <source>
        <dbReference type="Proteomes" id="UP000799755"/>
    </source>
</evidence>
<keyword evidence="2" id="KW-1185">Reference proteome</keyword>
<dbReference type="Proteomes" id="UP000799755">
    <property type="component" value="Unassembled WGS sequence"/>
</dbReference>
<proteinExistence type="predicted"/>
<protein>
    <submittedName>
        <fullName evidence="1">Uncharacterized protein</fullName>
    </submittedName>
</protein>
<reference evidence="1" key="1">
    <citation type="journal article" date="2020" name="Stud. Mycol.">
        <title>101 Dothideomycetes genomes: a test case for predicting lifestyles and emergence of pathogens.</title>
        <authorList>
            <person name="Haridas S."/>
            <person name="Albert R."/>
            <person name="Binder M."/>
            <person name="Bloem J."/>
            <person name="Labutti K."/>
            <person name="Salamov A."/>
            <person name="Andreopoulos B."/>
            <person name="Baker S."/>
            <person name="Barry K."/>
            <person name="Bills G."/>
            <person name="Bluhm B."/>
            <person name="Cannon C."/>
            <person name="Castanera R."/>
            <person name="Culley D."/>
            <person name="Daum C."/>
            <person name="Ezra D."/>
            <person name="Gonzalez J."/>
            <person name="Henrissat B."/>
            <person name="Kuo A."/>
            <person name="Liang C."/>
            <person name="Lipzen A."/>
            <person name="Lutzoni F."/>
            <person name="Magnuson J."/>
            <person name="Mondo S."/>
            <person name="Nolan M."/>
            <person name="Ohm R."/>
            <person name="Pangilinan J."/>
            <person name="Park H.-J."/>
            <person name="Ramirez L."/>
            <person name="Alfaro M."/>
            <person name="Sun H."/>
            <person name="Tritt A."/>
            <person name="Yoshinaga Y."/>
            <person name="Zwiers L.-H."/>
            <person name="Turgeon B."/>
            <person name="Goodwin S."/>
            <person name="Spatafora J."/>
            <person name="Crous P."/>
            <person name="Grigoriev I."/>
        </authorList>
    </citation>
    <scope>NUCLEOTIDE SEQUENCE</scope>
    <source>
        <strain evidence="1">ATCC 200398</strain>
    </source>
</reference>
<evidence type="ECO:0000313" key="1">
    <source>
        <dbReference type="EMBL" id="KAF2476300.1"/>
    </source>
</evidence>
<organism evidence="1 2">
    <name type="scientific">Lindgomyces ingoldianus</name>
    <dbReference type="NCBI Taxonomy" id="673940"/>
    <lineage>
        <taxon>Eukaryota</taxon>
        <taxon>Fungi</taxon>
        <taxon>Dikarya</taxon>
        <taxon>Ascomycota</taxon>
        <taxon>Pezizomycotina</taxon>
        <taxon>Dothideomycetes</taxon>
        <taxon>Pleosporomycetidae</taxon>
        <taxon>Pleosporales</taxon>
        <taxon>Lindgomycetaceae</taxon>
        <taxon>Lindgomyces</taxon>
    </lineage>
</organism>
<name>A0ACB6RDA4_9PLEO</name>
<gene>
    <name evidence="1" type="ORF">BDR25DRAFT_309714</name>
</gene>
<dbReference type="EMBL" id="MU003494">
    <property type="protein sequence ID" value="KAF2476300.1"/>
    <property type="molecule type" value="Genomic_DNA"/>
</dbReference>
<sequence length="102" mass="10264">MRFFTVLPLLFAAALAAPATNAVVSVARAPKPGISDITDKAKSVLDTKTADGCEVVKCIAALAPASVTCAAALVEDGLNPIADAACFATALNTALNPKIILP</sequence>
<accession>A0ACB6RDA4</accession>